<keyword evidence="4" id="KW-1185">Reference proteome</keyword>
<dbReference type="Pfam" id="PF01535">
    <property type="entry name" value="PPR"/>
    <property type="match status" value="1"/>
</dbReference>
<feature type="repeat" description="PPR" evidence="2">
    <location>
        <begin position="505"/>
        <end position="539"/>
    </location>
</feature>
<dbReference type="PANTHER" id="PTHR47932">
    <property type="entry name" value="ATPASE EXPRESSION PROTEIN 3"/>
    <property type="match status" value="1"/>
</dbReference>
<dbReference type="GeneID" id="64595840"/>
<evidence type="ECO:0000313" key="3">
    <source>
        <dbReference type="EMBL" id="KAG1800924.1"/>
    </source>
</evidence>
<dbReference type="OrthoDB" id="185373at2759"/>
<dbReference type="PROSITE" id="PS51375">
    <property type="entry name" value="PPR"/>
    <property type="match status" value="5"/>
</dbReference>
<feature type="repeat" description="PPR" evidence="2">
    <location>
        <begin position="358"/>
        <end position="392"/>
    </location>
</feature>
<dbReference type="Pfam" id="PF13041">
    <property type="entry name" value="PPR_2"/>
    <property type="match status" value="2"/>
</dbReference>
<accession>A0A9P7DQW9</accession>
<gene>
    <name evidence="3" type="ORF">HD556DRAFT_1340740</name>
</gene>
<dbReference type="NCBIfam" id="TIGR00756">
    <property type="entry name" value="PPR"/>
    <property type="match status" value="1"/>
</dbReference>
<evidence type="ECO:0000256" key="2">
    <source>
        <dbReference type="PROSITE-ProRule" id="PRU00708"/>
    </source>
</evidence>
<dbReference type="PANTHER" id="PTHR47932:SF44">
    <property type="entry name" value="MIOREX COMPLEX COMPONENT 1"/>
    <property type="match status" value="1"/>
</dbReference>
<protein>
    <submittedName>
        <fullName evidence="3">Uncharacterized protein</fullName>
    </submittedName>
</protein>
<dbReference type="EMBL" id="JABBWE010000008">
    <property type="protein sequence ID" value="KAG1800924.1"/>
    <property type="molecule type" value="Genomic_DNA"/>
</dbReference>
<dbReference type="InterPro" id="IPR002885">
    <property type="entry name" value="PPR_rpt"/>
</dbReference>
<evidence type="ECO:0000256" key="1">
    <source>
        <dbReference type="ARBA" id="ARBA00022737"/>
    </source>
</evidence>
<organism evidence="3 4">
    <name type="scientific">Suillus plorans</name>
    <dbReference type="NCBI Taxonomy" id="116603"/>
    <lineage>
        <taxon>Eukaryota</taxon>
        <taxon>Fungi</taxon>
        <taxon>Dikarya</taxon>
        <taxon>Basidiomycota</taxon>
        <taxon>Agaricomycotina</taxon>
        <taxon>Agaricomycetes</taxon>
        <taxon>Agaricomycetidae</taxon>
        <taxon>Boletales</taxon>
        <taxon>Suillineae</taxon>
        <taxon>Suillaceae</taxon>
        <taxon>Suillus</taxon>
    </lineage>
</organism>
<dbReference type="Gene3D" id="1.25.40.10">
    <property type="entry name" value="Tetratricopeptide repeat domain"/>
    <property type="match status" value="3"/>
</dbReference>
<feature type="repeat" description="PPR" evidence="2">
    <location>
        <begin position="540"/>
        <end position="574"/>
    </location>
</feature>
<dbReference type="Pfam" id="PF13812">
    <property type="entry name" value="PPR_3"/>
    <property type="match status" value="1"/>
</dbReference>
<keyword evidence="1" id="KW-0677">Repeat</keyword>
<name>A0A9P7DQW9_9AGAM</name>
<reference evidence="3" key="1">
    <citation type="journal article" date="2020" name="New Phytol.">
        <title>Comparative genomics reveals dynamic genome evolution in host specialist ectomycorrhizal fungi.</title>
        <authorList>
            <person name="Lofgren L.A."/>
            <person name="Nguyen N.H."/>
            <person name="Vilgalys R."/>
            <person name="Ruytinx J."/>
            <person name="Liao H.L."/>
            <person name="Branco S."/>
            <person name="Kuo A."/>
            <person name="LaButti K."/>
            <person name="Lipzen A."/>
            <person name="Andreopoulos W."/>
            <person name="Pangilinan J."/>
            <person name="Riley R."/>
            <person name="Hundley H."/>
            <person name="Na H."/>
            <person name="Barry K."/>
            <person name="Grigoriev I.V."/>
            <person name="Stajich J.E."/>
            <person name="Kennedy P.G."/>
        </authorList>
    </citation>
    <scope>NUCLEOTIDE SEQUENCE</scope>
    <source>
        <strain evidence="3">S12</strain>
    </source>
</reference>
<dbReference type="AlphaFoldDB" id="A0A9P7DQW9"/>
<comment type="caution">
    <text evidence="3">The sequence shown here is derived from an EMBL/GenBank/DDBJ whole genome shotgun (WGS) entry which is preliminary data.</text>
</comment>
<sequence>MLRHATTKARRTTVVLDFLAPTAFGYRLGSSKVRPSVTKLSKRHDTERLAEFPVSVCTQSPAILCQNIKQRISLLSQSGAAAVSDPDINFFDEKVVELRLALKAGDIARVGELWSQLEDRKLLRLLGPELRGFSERAAQLCFTGNSEPWHADERKVIEGIAIAAAFEGAVNALTTCMIAHIKRGDSQAALHLYRRFLVHSSNQTVSEPLPSPTQEDVEDKNGLALNFLGDQLSHQSNFSLILAAIAAHALEDSFEGALKIMLDNPVRINQSAQKEFTASFDDISFRTKVQSYVRRADIARLISRQHSLSTHITNLSRDQDLSQIQNLYRAIIDGLNGPEPYLATRDSQKSNQRPVVVQEIVWAAFLTGFLRCHRRDLAENLWNDMLKCGIQPGVITWTALLDGFDSMGEADAASTSWDNMVSQGIRPGILTYRAVISTLFNAWRPDDATEKFAIFKRELANGSLPNTADALPVYNTVLHGLLNNRRPGDADALLQNLRQNGPKPDIVSYNTFLRHHGRRGEFRAVSVLLERLREDGLTGDAFTFSSVLSALLRVGRTDAIDIILNLMKKQNVVPNVAVFSAIIDQQLREPWEEGLRTAMELLQRMETNPDAQPNDVTYTGVLASLHRQVWPNTALAEESRRYILKRMKERNIRFNRVTYHILIKACLENPEPEGLQGALGYYREMANRRVPTNYDTWYILLHGLISREEWAVADEMVDDLLRYIKPVGALESLVGRIQRRTEYNTHHSSREECPCQRLLAHEK</sequence>
<feature type="repeat" description="PPR" evidence="2">
    <location>
        <begin position="393"/>
        <end position="427"/>
    </location>
</feature>
<dbReference type="RefSeq" id="XP_041164666.1">
    <property type="nucleotide sequence ID" value="XM_041302076.1"/>
</dbReference>
<dbReference type="InterPro" id="IPR011990">
    <property type="entry name" value="TPR-like_helical_dom_sf"/>
</dbReference>
<feature type="repeat" description="PPR" evidence="2">
    <location>
        <begin position="470"/>
        <end position="504"/>
    </location>
</feature>
<proteinExistence type="predicted"/>
<evidence type="ECO:0000313" key="4">
    <source>
        <dbReference type="Proteomes" id="UP000719766"/>
    </source>
</evidence>
<dbReference type="Proteomes" id="UP000719766">
    <property type="component" value="Unassembled WGS sequence"/>
</dbReference>